<feature type="transmembrane region" description="Helical" evidence="2">
    <location>
        <begin position="222"/>
        <end position="242"/>
    </location>
</feature>
<keyword evidence="2" id="KW-1133">Transmembrane helix</keyword>
<comment type="caution">
    <text evidence="4">The sequence shown here is derived from an EMBL/GenBank/DDBJ whole genome shotgun (WGS) entry which is preliminary data.</text>
</comment>
<evidence type="ECO:0000256" key="2">
    <source>
        <dbReference type="SAM" id="Phobius"/>
    </source>
</evidence>
<dbReference type="Gene3D" id="1.20.144.10">
    <property type="entry name" value="Phosphatidic acid phosphatase type 2/haloperoxidase"/>
    <property type="match status" value="1"/>
</dbReference>
<evidence type="ECO:0000256" key="1">
    <source>
        <dbReference type="SAM" id="MobiDB-lite"/>
    </source>
</evidence>
<keyword evidence="2" id="KW-0812">Transmembrane</keyword>
<proteinExistence type="predicted"/>
<dbReference type="Proteomes" id="UP001165060">
    <property type="component" value="Unassembled WGS sequence"/>
</dbReference>
<keyword evidence="2" id="KW-0472">Membrane</keyword>
<dbReference type="PANTHER" id="PTHR14969">
    <property type="entry name" value="SPHINGOSINE-1-PHOSPHATE PHOSPHOHYDROLASE"/>
    <property type="match status" value="1"/>
</dbReference>
<gene>
    <name evidence="4" type="ORF">TeGR_g14559</name>
</gene>
<sequence>MLRKSWSKADNMQEGGRSTPPRKAKATSKTTLTLSPEAGLDERIGFNTYKSCKSSKLQRLFADMASMSGDEIVWFIAPAVCGSFLFARRLMTLAGYLATNQALPAVFPRMGCAEEFLWDIFGSSAACVLVESILKAIFQRVRPAYVEVKQNFTLENPTVPYEEFSFPSGHSLRAFYLTFWMSASPFVGRGDFSLQVSSPFMCFPWAAAVAWSRVAKGRHYPFDVLIGGIVGICLGYLVEVVFDFQQKALIKTIGGFFITFFFGTRLIIPALRGGEGPAMTSKVTFAYFAFYVSLFFATLPSSWDALGRQTLSLNESDGVWSCSSSWWGGEVE</sequence>
<keyword evidence="5" id="KW-1185">Reference proteome</keyword>
<dbReference type="Pfam" id="PF01569">
    <property type="entry name" value="PAP2"/>
    <property type="match status" value="1"/>
</dbReference>
<dbReference type="PANTHER" id="PTHR14969:SF13">
    <property type="entry name" value="AT30094P"/>
    <property type="match status" value="1"/>
</dbReference>
<evidence type="ECO:0000259" key="3">
    <source>
        <dbReference type="SMART" id="SM00014"/>
    </source>
</evidence>
<feature type="transmembrane region" description="Helical" evidence="2">
    <location>
        <begin position="248"/>
        <end position="271"/>
    </location>
</feature>
<reference evidence="4 5" key="1">
    <citation type="journal article" date="2023" name="Commun. Biol.">
        <title>Genome analysis of Parmales, the sister group of diatoms, reveals the evolutionary specialization of diatoms from phago-mixotrophs to photoautotrophs.</title>
        <authorList>
            <person name="Ban H."/>
            <person name="Sato S."/>
            <person name="Yoshikawa S."/>
            <person name="Yamada K."/>
            <person name="Nakamura Y."/>
            <person name="Ichinomiya M."/>
            <person name="Sato N."/>
            <person name="Blanc-Mathieu R."/>
            <person name="Endo H."/>
            <person name="Kuwata A."/>
            <person name="Ogata H."/>
        </authorList>
    </citation>
    <scope>NUCLEOTIDE SEQUENCE [LARGE SCALE GENOMIC DNA]</scope>
</reference>
<dbReference type="EMBL" id="BRYB01003558">
    <property type="protein sequence ID" value="GMI38712.1"/>
    <property type="molecule type" value="Genomic_DNA"/>
</dbReference>
<feature type="domain" description="Phosphatidic acid phosphatase type 2/haloperoxidase" evidence="3">
    <location>
        <begin position="116"/>
        <end position="239"/>
    </location>
</feature>
<dbReference type="SMART" id="SM00014">
    <property type="entry name" value="acidPPc"/>
    <property type="match status" value="1"/>
</dbReference>
<feature type="transmembrane region" description="Helical" evidence="2">
    <location>
        <begin position="283"/>
        <end position="303"/>
    </location>
</feature>
<dbReference type="SUPFAM" id="SSF48317">
    <property type="entry name" value="Acid phosphatase/Vanadium-dependent haloperoxidase"/>
    <property type="match status" value="1"/>
</dbReference>
<organism evidence="4 5">
    <name type="scientific">Tetraparma gracilis</name>
    <dbReference type="NCBI Taxonomy" id="2962635"/>
    <lineage>
        <taxon>Eukaryota</taxon>
        <taxon>Sar</taxon>
        <taxon>Stramenopiles</taxon>
        <taxon>Ochrophyta</taxon>
        <taxon>Bolidophyceae</taxon>
        <taxon>Parmales</taxon>
        <taxon>Triparmaceae</taxon>
        <taxon>Tetraparma</taxon>
    </lineage>
</organism>
<dbReference type="CDD" id="cd01610">
    <property type="entry name" value="PAP2_like"/>
    <property type="match status" value="1"/>
</dbReference>
<feature type="region of interest" description="Disordered" evidence="1">
    <location>
        <begin position="1"/>
        <end position="31"/>
    </location>
</feature>
<protein>
    <recommendedName>
        <fullName evidence="3">Phosphatidic acid phosphatase type 2/haloperoxidase domain-containing protein</fullName>
    </recommendedName>
</protein>
<name>A0ABQ6N1Y4_9STRA</name>
<accession>A0ABQ6N1Y4</accession>
<evidence type="ECO:0000313" key="4">
    <source>
        <dbReference type="EMBL" id="GMI38712.1"/>
    </source>
</evidence>
<dbReference type="InterPro" id="IPR036938">
    <property type="entry name" value="PAP2/HPO_sf"/>
</dbReference>
<dbReference type="InterPro" id="IPR000326">
    <property type="entry name" value="PAP2/HPO"/>
</dbReference>
<evidence type="ECO:0000313" key="5">
    <source>
        <dbReference type="Proteomes" id="UP001165060"/>
    </source>
</evidence>